<dbReference type="EMBL" id="SWMS01000002">
    <property type="protein sequence ID" value="TKG72937.1"/>
    <property type="molecule type" value="Genomic_DNA"/>
</dbReference>
<evidence type="ECO:0000313" key="3">
    <source>
        <dbReference type="EMBL" id="TKG72937.1"/>
    </source>
</evidence>
<sequence length="494" mass="53513">MTSTPPPPGELSSGRPILFRNATVLTMDPALGVLDGGDVLVRGQRIEQVGPGLAAPDDAVVVDSTGGILLPGMIDTHRHMWQTALRGFGADWTLTQYFVFYYLNWGRIFRPEDIYAGNLTSAIESLDAGVTTTVDWSHGLQTPEHGDAAVEALRAVPGRFVLAYGNLLGAPWEWANSPEFRAFVHRHFSSPGDLLRLQLAFDVTGEATFPEKGAFEAARELNVPVTTHAGVWGATGDDSIRLMWDHGFMTPDVTYVHACSLSEDSYQRIAATGGSVSLATESEQSAGQGYPPSWRLRRYGIPVSLSMDTSVWWSADLFSAMRATLSADRSREHLEAQAQQETVVHNSLRAEHVVEWATMGGARALGLDAELGSLTPGKKADLVLVKNDRSPAMFPIVNPYGHVVFQAGRGDVHTVLVDGRAVKYHHELIGCDLAKARSAVTATVEYARGRIGDDWQGCMSPEIPETEAIANPYTYTDYQGAGVAVRRGDPPQAG</sequence>
<evidence type="ECO:0000256" key="1">
    <source>
        <dbReference type="ARBA" id="ARBA00022801"/>
    </source>
</evidence>
<proteinExistence type="predicted"/>
<dbReference type="Proteomes" id="UP000309992">
    <property type="component" value="Unassembled WGS sequence"/>
</dbReference>
<comment type="caution">
    <text evidence="3">The sequence shown here is derived from an EMBL/GenBank/DDBJ whole genome shotgun (WGS) entry which is preliminary data.</text>
</comment>
<dbReference type="Gene3D" id="3.20.20.140">
    <property type="entry name" value="Metal-dependent hydrolases"/>
    <property type="match status" value="1"/>
</dbReference>
<dbReference type="NCBIfam" id="NF006056">
    <property type="entry name" value="PRK08204.1"/>
    <property type="match status" value="1"/>
</dbReference>
<evidence type="ECO:0000313" key="4">
    <source>
        <dbReference type="Proteomes" id="UP000309992"/>
    </source>
</evidence>
<keyword evidence="1" id="KW-0378">Hydrolase</keyword>
<dbReference type="RefSeq" id="WP_112270298.1">
    <property type="nucleotide sequence ID" value="NZ_SWMS01000002.1"/>
</dbReference>
<dbReference type="SUPFAM" id="SSF51338">
    <property type="entry name" value="Composite domain of metallo-dependent hydrolases"/>
    <property type="match status" value="1"/>
</dbReference>
<dbReference type="InterPro" id="IPR006680">
    <property type="entry name" value="Amidohydro-rel"/>
</dbReference>
<dbReference type="InterPro" id="IPR011059">
    <property type="entry name" value="Metal-dep_hydrolase_composite"/>
</dbReference>
<reference evidence="3 4" key="1">
    <citation type="journal article" date="2015" name="Antonie Van Leeuwenhoek">
        <title>Prauserella endophytica sp. nov., an endophytic actinobacterium isolated from Tamarix taklamakanensis.</title>
        <authorList>
            <person name="Liu J.M."/>
            <person name="Habden X."/>
            <person name="Guo L."/>
            <person name="Tuo L."/>
            <person name="Jiang Z.K."/>
            <person name="Liu S.W."/>
            <person name="Liu X.F."/>
            <person name="Chen L."/>
            <person name="Li R.F."/>
            <person name="Zhang Y.Q."/>
            <person name="Sun C.H."/>
        </authorList>
    </citation>
    <scope>NUCLEOTIDE SEQUENCE [LARGE SCALE GENOMIC DNA]</scope>
    <source>
        <strain evidence="3 4">CGMCC 4.7182</strain>
    </source>
</reference>
<dbReference type="InterPro" id="IPR050287">
    <property type="entry name" value="MTA/SAH_deaminase"/>
</dbReference>
<protein>
    <submittedName>
        <fullName evidence="3">Amidohydrolase</fullName>
    </submittedName>
</protein>
<organism evidence="3 4">
    <name type="scientific">Prauserella endophytica</name>
    <dbReference type="NCBI Taxonomy" id="1592324"/>
    <lineage>
        <taxon>Bacteria</taxon>
        <taxon>Bacillati</taxon>
        <taxon>Actinomycetota</taxon>
        <taxon>Actinomycetes</taxon>
        <taxon>Pseudonocardiales</taxon>
        <taxon>Pseudonocardiaceae</taxon>
        <taxon>Prauserella</taxon>
        <taxon>Prauserella coralliicola group</taxon>
    </lineage>
</organism>
<keyword evidence="4" id="KW-1185">Reference proteome</keyword>
<dbReference type="Pfam" id="PF01979">
    <property type="entry name" value="Amidohydro_1"/>
    <property type="match status" value="1"/>
</dbReference>
<dbReference type="InterPro" id="IPR032466">
    <property type="entry name" value="Metal_Hydrolase"/>
</dbReference>
<dbReference type="Gene3D" id="2.30.40.10">
    <property type="entry name" value="Urease, subunit C, domain 1"/>
    <property type="match status" value="1"/>
</dbReference>
<dbReference type="PANTHER" id="PTHR43794">
    <property type="entry name" value="AMINOHYDROLASE SSNA-RELATED"/>
    <property type="match status" value="1"/>
</dbReference>
<dbReference type="SUPFAM" id="SSF51556">
    <property type="entry name" value="Metallo-dependent hydrolases"/>
    <property type="match status" value="1"/>
</dbReference>
<accession>A0ABY2SAN4</accession>
<name>A0ABY2SAN4_9PSEU</name>
<dbReference type="PANTHER" id="PTHR43794:SF11">
    <property type="entry name" value="AMIDOHYDROLASE-RELATED DOMAIN-CONTAINING PROTEIN"/>
    <property type="match status" value="1"/>
</dbReference>
<gene>
    <name evidence="3" type="ORF">FCN18_06910</name>
</gene>
<evidence type="ECO:0000259" key="2">
    <source>
        <dbReference type="Pfam" id="PF01979"/>
    </source>
</evidence>
<feature type="domain" description="Amidohydrolase-related" evidence="2">
    <location>
        <begin position="68"/>
        <end position="422"/>
    </location>
</feature>